<feature type="compositionally biased region" description="Polar residues" evidence="1">
    <location>
        <begin position="31"/>
        <end position="43"/>
    </location>
</feature>
<feature type="region of interest" description="Disordered" evidence="1">
    <location>
        <begin position="1"/>
        <end position="63"/>
    </location>
</feature>
<protein>
    <submittedName>
        <fullName evidence="2">Uncharacterized protein</fullName>
    </submittedName>
</protein>
<evidence type="ECO:0000313" key="2">
    <source>
        <dbReference type="EMBL" id="MBB4265188.1"/>
    </source>
</evidence>
<proteinExistence type="predicted"/>
<comment type="caution">
    <text evidence="2">The sequence shown here is derived from an EMBL/GenBank/DDBJ whole genome shotgun (WGS) entry which is preliminary data.</text>
</comment>
<reference evidence="2 3" key="1">
    <citation type="submission" date="2020-08" db="EMBL/GenBank/DDBJ databases">
        <title>Genome sequencing of Purple Non-Sulfur Bacteria from various extreme environments.</title>
        <authorList>
            <person name="Mayer M."/>
        </authorList>
    </citation>
    <scope>NUCLEOTIDE SEQUENCE [LARGE SCALE GENOMIC DNA]</scope>
    <source>
        <strain evidence="2 3">JA131</strain>
    </source>
</reference>
<keyword evidence="3" id="KW-1185">Reference proteome</keyword>
<sequence length="134" mass="14201">MPSMIGRPPPESSTTDPAPTLFGPEALSGSPAPSETPAETQDSVAEPESGVKAPAPARPTKAQRAWLRRGLGQPGGKLPLFDHNGRRVSARTVRACLDAGWAEPWFSNPLKPDWQVCKLTEAGRVLLDSYTSGG</sequence>
<dbReference type="EMBL" id="JACIGK010000004">
    <property type="protein sequence ID" value="MBB4265188.1"/>
    <property type="molecule type" value="Genomic_DNA"/>
</dbReference>
<name>A0A7W6W8U5_9PROT</name>
<dbReference type="Proteomes" id="UP000554286">
    <property type="component" value="Unassembled WGS sequence"/>
</dbReference>
<evidence type="ECO:0000256" key="1">
    <source>
        <dbReference type="SAM" id="MobiDB-lite"/>
    </source>
</evidence>
<accession>A0A7W6W8U5</accession>
<dbReference type="AlphaFoldDB" id="A0A7W6W8U5"/>
<gene>
    <name evidence="2" type="ORF">GGD89_000803</name>
</gene>
<organism evidence="2 3">
    <name type="scientific">Roseospira visakhapatnamensis</name>
    <dbReference type="NCBI Taxonomy" id="390880"/>
    <lineage>
        <taxon>Bacteria</taxon>
        <taxon>Pseudomonadati</taxon>
        <taxon>Pseudomonadota</taxon>
        <taxon>Alphaproteobacteria</taxon>
        <taxon>Rhodospirillales</taxon>
        <taxon>Rhodospirillaceae</taxon>
        <taxon>Roseospira</taxon>
    </lineage>
</organism>
<evidence type="ECO:0000313" key="3">
    <source>
        <dbReference type="Proteomes" id="UP000554286"/>
    </source>
</evidence>